<protein>
    <submittedName>
        <fullName evidence="1 2">Uncharacterized protein</fullName>
    </submittedName>
</protein>
<reference evidence="1 3" key="2">
    <citation type="journal article" date="2018" name="Plant J.">
        <title>The Physcomitrella patens chromosome-scale assembly reveals moss genome structure and evolution.</title>
        <authorList>
            <person name="Lang D."/>
            <person name="Ullrich K.K."/>
            <person name="Murat F."/>
            <person name="Fuchs J."/>
            <person name="Jenkins J."/>
            <person name="Haas F.B."/>
            <person name="Piednoel M."/>
            <person name="Gundlach H."/>
            <person name="Van Bel M."/>
            <person name="Meyberg R."/>
            <person name="Vives C."/>
            <person name="Morata J."/>
            <person name="Symeonidi A."/>
            <person name="Hiss M."/>
            <person name="Muchero W."/>
            <person name="Kamisugi Y."/>
            <person name="Saleh O."/>
            <person name="Blanc G."/>
            <person name="Decker E.L."/>
            <person name="van Gessel N."/>
            <person name="Grimwood J."/>
            <person name="Hayes R.D."/>
            <person name="Graham S.W."/>
            <person name="Gunter L.E."/>
            <person name="McDaniel S.F."/>
            <person name="Hoernstein S.N.W."/>
            <person name="Larsson A."/>
            <person name="Li F.W."/>
            <person name="Perroud P.F."/>
            <person name="Phillips J."/>
            <person name="Ranjan P."/>
            <person name="Rokshar D.S."/>
            <person name="Rothfels C.J."/>
            <person name="Schneider L."/>
            <person name="Shu S."/>
            <person name="Stevenson D.W."/>
            <person name="Thummler F."/>
            <person name="Tillich M."/>
            <person name="Villarreal Aguilar J.C."/>
            <person name="Widiez T."/>
            <person name="Wong G.K."/>
            <person name="Wymore A."/>
            <person name="Zhang Y."/>
            <person name="Zimmer A.D."/>
            <person name="Quatrano R.S."/>
            <person name="Mayer K.F.X."/>
            <person name="Goodstein D."/>
            <person name="Casacuberta J.M."/>
            <person name="Vandepoele K."/>
            <person name="Reski R."/>
            <person name="Cuming A.C."/>
            <person name="Tuskan G.A."/>
            <person name="Maumus F."/>
            <person name="Salse J."/>
            <person name="Schmutz J."/>
            <person name="Rensing S.A."/>
        </authorList>
    </citation>
    <scope>NUCLEOTIDE SEQUENCE [LARGE SCALE GENOMIC DNA]</scope>
    <source>
        <strain evidence="2 3">cv. Gransden 2004</strain>
    </source>
</reference>
<organism evidence="1">
    <name type="scientific">Physcomitrium patens</name>
    <name type="common">Spreading-leaved earth moss</name>
    <name type="synonym">Physcomitrella patens</name>
    <dbReference type="NCBI Taxonomy" id="3218"/>
    <lineage>
        <taxon>Eukaryota</taxon>
        <taxon>Viridiplantae</taxon>
        <taxon>Streptophyta</taxon>
        <taxon>Embryophyta</taxon>
        <taxon>Bryophyta</taxon>
        <taxon>Bryophytina</taxon>
        <taxon>Bryopsida</taxon>
        <taxon>Funariidae</taxon>
        <taxon>Funariales</taxon>
        <taxon>Funariaceae</taxon>
        <taxon>Physcomitrium</taxon>
    </lineage>
</organism>
<dbReference type="InParanoid" id="A0A2K1KB53"/>
<dbReference type="EMBL" id="ABEU02000007">
    <property type="protein sequence ID" value="PNR51007.1"/>
    <property type="molecule type" value="Genomic_DNA"/>
</dbReference>
<dbReference type="Gramene" id="Pp3c7_10014V3.1">
    <property type="protein sequence ID" value="PAC:32924204.CDS.1"/>
    <property type="gene ID" value="Pp3c7_10014"/>
</dbReference>
<reference evidence="2" key="3">
    <citation type="submission" date="2020-12" db="UniProtKB">
        <authorList>
            <consortium name="EnsemblPlants"/>
        </authorList>
    </citation>
    <scope>IDENTIFICATION</scope>
</reference>
<evidence type="ECO:0000313" key="3">
    <source>
        <dbReference type="Proteomes" id="UP000006727"/>
    </source>
</evidence>
<dbReference type="PaxDb" id="3218-PP1S87_43V6.1"/>
<keyword evidence="3" id="KW-1185">Reference proteome</keyword>
<accession>A0A2K1KB53</accession>
<dbReference type="Proteomes" id="UP000006727">
    <property type="component" value="Chromosome 7"/>
</dbReference>
<dbReference type="EnsemblPlants" id="Pp3c7_10014V3.1">
    <property type="protein sequence ID" value="PAC:32924204.CDS.1"/>
    <property type="gene ID" value="Pp3c7_10014"/>
</dbReference>
<evidence type="ECO:0000313" key="2">
    <source>
        <dbReference type="EnsemblPlants" id="PAC:32924204.CDS.1"/>
    </source>
</evidence>
<sequence>MLVQGGKTDLRKKHSKVSQKCPTVQKNCYALEPILEHCEAPSEKPCRVVESPGRPTQSKKAATPMRILLTFRDRYAKLMNDMAWGANQAGMLTFYPCPGYDYPGTKLQEKEKQA</sequence>
<reference evidence="1 3" key="1">
    <citation type="journal article" date="2008" name="Science">
        <title>The Physcomitrella genome reveals evolutionary insights into the conquest of land by plants.</title>
        <authorList>
            <person name="Rensing S."/>
            <person name="Lang D."/>
            <person name="Zimmer A."/>
            <person name="Terry A."/>
            <person name="Salamov A."/>
            <person name="Shapiro H."/>
            <person name="Nishiyama T."/>
            <person name="Perroud P.-F."/>
            <person name="Lindquist E."/>
            <person name="Kamisugi Y."/>
            <person name="Tanahashi T."/>
            <person name="Sakakibara K."/>
            <person name="Fujita T."/>
            <person name="Oishi K."/>
            <person name="Shin-I T."/>
            <person name="Kuroki Y."/>
            <person name="Toyoda A."/>
            <person name="Suzuki Y."/>
            <person name="Hashimoto A."/>
            <person name="Yamaguchi K."/>
            <person name="Sugano A."/>
            <person name="Kohara Y."/>
            <person name="Fujiyama A."/>
            <person name="Anterola A."/>
            <person name="Aoki S."/>
            <person name="Ashton N."/>
            <person name="Barbazuk W.B."/>
            <person name="Barker E."/>
            <person name="Bennetzen J."/>
            <person name="Bezanilla M."/>
            <person name="Blankenship R."/>
            <person name="Cho S.H."/>
            <person name="Dutcher S."/>
            <person name="Estelle M."/>
            <person name="Fawcett J.A."/>
            <person name="Gundlach H."/>
            <person name="Hanada K."/>
            <person name="Heyl A."/>
            <person name="Hicks K.A."/>
            <person name="Hugh J."/>
            <person name="Lohr M."/>
            <person name="Mayer K."/>
            <person name="Melkozernov A."/>
            <person name="Murata T."/>
            <person name="Nelson D."/>
            <person name="Pils B."/>
            <person name="Prigge M."/>
            <person name="Reiss B."/>
            <person name="Renner T."/>
            <person name="Rombauts S."/>
            <person name="Rushton P."/>
            <person name="Sanderfoot A."/>
            <person name="Schween G."/>
            <person name="Shiu S.-H."/>
            <person name="Stueber K."/>
            <person name="Theodoulou F.L."/>
            <person name="Tu H."/>
            <person name="Van de Peer Y."/>
            <person name="Verrier P.J."/>
            <person name="Waters E."/>
            <person name="Wood A."/>
            <person name="Yang L."/>
            <person name="Cove D."/>
            <person name="Cuming A."/>
            <person name="Hasebe M."/>
            <person name="Lucas S."/>
            <person name="Mishler D.B."/>
            <person name="Reski R."/>
            <person name="Grigoriev I."/>
            <person name="Quatrano R.S."/>
            <person name="Boore J.L."/>
        </authorList>
    </citation>
    <scope>NUCLEOTIDE SEQUENCE [LARGE SCALE GENOMIC DNA]</scope>
    <source>
        <strain evidence="2 3">cv. Gransden 2004</strain>
    </source>
</reference>
<dbReference type="AlphaFoldDB" id="A0A2K1KB53"/>
<evidence type="ECO:0000313" key="1">
    <source>
        <dbReference type="EMBL" id="PNR51007.1"/>
    </source>
</evidence>
<gene>
    <name evidence="1" type="ORF">PHYPA_010193</name>
</gene>
<proteinExistence type="predicted"/>
<name>A0A2K1KB53_PHYPA</name>